<dbReference type="PANTHER" id="PTHR43711">
    <property type="entry name" value="TWO-COMPONENT HISTIDINE KINASE"/>
    <property type="match status" value="1"/>
</dbReference>
<feature type="domain" description="Histidine kinase" evidence="9">
    <location>
        <begin position="53"/>
        <end position="230"/>
    </location>
</feature>
<evidence type="ECO:0000256" key="1">
    <source>
        <dbReference type="ARBA" id="ARBA00000085"/>
    </source>
</evidence>
<feature type="non-terminal residue" evidence="10">
    <location>
        <position position="265"/>
    </location>
</feature>
<organism evidence="10 11">
    <name type="scientific">Clavibacter michiganensis subsp. insidiosus</name>
    <dbReference type="NCBI Taxonomy" id="33014"/>
    <lineage>
        <taxon>Bacteria</taxon>
        <taxon>Bacillati</taxon>
        <taxon>Actinomycetota</taxon>
        <taxon>Actinomycetes</taxon>
        <taxon>Micrococcales</taxon>
        <taxon>Microbacteriaceae</taxon>
        <taxon>Clavibacter</taxon>
    </lineage>
</organism>
<dbReference type="InterPro" id="IPR003594">
    <property type="entry name" value="HATPase_dom"/>
</dbReference>
<dbReference type="Pfam" id="PF00512">
    <property type="entry name" value="HisKA"/>
    <property type="match status" value="1"/>
</dbReference>
<feature type="coiled-coil region" evidence="7">
    <location>
        <begin position="19"/>
        <end position="46"/>
    </location>
</feature>
<evidence type="ECO:0000256" key="4">
    <source>
        <dbReference type="ARBA" id="ARBA00022679"/>
    </source>
</evidence>
<keyword evidence="5 10" id="KW-0418">Kinase</keyword>
<comment type="subcellular location">
    <subcellularLocation>
        <location evidence="2">Cell membrane</location>
    </subcellularLocation>
</comment>
<evidence type="ECO:0000259" key="9">
    <source>
        <dbReference type="PROSITE" id="PS50109"/>
    </source>
</evidence>
<dbReference type="InterPro" id="IPR036097">
    <property type="entry name" value="HisK_dim/P_sf"/>
</dbReference>
<evidence type="ECO:0000256" key="3">
    <source>
        <dbReference type="ARBA" id="ARBA00012438"/>
    </source>
</evidence>
<dbReference type="CDD" id="cd00082">
    <property type="entry name" value="HisKA"/>
    <property type="match status" value="1"/>
</dbReference>
<evidence type="ECO:0000256" key="8">
    <source>
        <dbReference type="SAM" id="MobiDB-lite"/>
    </source>
</evidence>
<dbReference type="Pfam" id="PF02518">
    <property type="entry name" value="HATPase_c"/>
    <property type="match status" value="1"/>
</dbReference>
<dbReference type="SMART" id="SM00388">
    <property type="entry name" value="HisKA"/>
    <property type="match status" value="1"/>
</dbReference>
<dbReference type="Gene3D" id="3.30.565.10">
    <property type="entry name" value="Histidine kinase-like ATPase, C-terminal domain"/>
    <property type="match status" value="1"/>
</dbReference>
<dbReference type="InterPro" id="IPR050736">
    <property type="entry name" value="Sensor_HK_Regulatory"/>
</dbReference>
<evidence type="ECO:0000256" key="2">
    <source>
        <dbReference type="ARBA" id="ARBA00004236"/>
    </source>
</evidence>
<accession>A0A399PLM7</accession>
<sequence>ASMGEEAAVEPGRPTSTEFAQLARELSAANRRLADARDRMEAQERSRRELIAWMSHDLRTPLAGIRAMAESLEDGMVDDEHRYFRQIRVQANRLNGMVDDLFELSRINSGSLELAVERVSLYDVVSDTVAELGPVAQARQVDLRGVTAHDDLVVQGDPRELSRVVGNLVMNAIQQSLPGGRIVISAHRDSGSLAVLSVEDTAGGIPEDDLPRVFDAGWRSTGSRTPRAYGKSAAEKTALGPDFPVAPVEATPPDPAVQAEGTHDG</sequence>
<evidence type="ECO:0000256" key="7">
    <source>
        <dbReference type="SAM" id="Coils"/>
    </source>
</evidence>
<feature type="region of interest" description="Disordered" evidence="8">
    <location>
        <begin position="218"/>
        <end position="265"/>
    </location>
</feature>
<evidence type="ECO:0000313" key="11">
    <source>
        <dbReference type="Proteomes" id="UP000266634"/>
    </source>
</evidence>
<evidence type="ECO:0000313" key="10">
    <source>
        <dbReference type="EMBL" id="RIJ07181.1"/>
    </source>
</evidence>
<dbReference type="Proteomes" id="UP000266634">
    <property type="component" value="Unassembled WGS sequence"/>
</dbReference>
<gene>
    <name evidence="10" type="ORF">DZF93_16680</name>
</gene>
<dbReference type="EMBL" id="QWEA01001059">
    <property type="protein sequence ID" value="RIJ07181.1"/>
    <property type="molecule type" value="Genomic_DNA"/>
</dbReference>
<proteinExistence type="predicted"/>
<dbReference type="PANTHER" id="PTHR43711:SF1">
    <property type="entry name" value="HISTIDINE KINASE 1"/>
    <property type="match status" value="1"/>
</dbReference>
<name>A0A399PLM7_9MICO</name>
<evidence type="ECO:0000256" key="6">
    <source>
        <dbReference type="ARBA" id="ARBA00023012"/>
    </source>
</evidence>
<keyword evidence="6" id="KW-0902">Two-component regulatory system</keyword>
<dbReference type="SUPFAM" id="SSF47384">
    <property type="entry name" value="Homodimeric domain of signal transducing histidine kinase"/>
    <property type="match status" value="1"/>
</dbReference>
<protein>
    <recommendedName>
        <fullName evidence="3">histidine kinase</fullName>
        <ecNumber evidence="3">2.7.13.3</ecNumber>
    </recommendedName>
</protein>
<dbReference type="EC" id="2.7.13.3" evidence="3"/>
<dbReference type="Gene3D" id="1.10.287.130">
    <property type="match status" value="1"/>
</dbReference>
<dbReference type="SUPFAM" id="SSF55874">
    <property type="entry name" value="ATPase domain of HSP90 chaperone/DNA topoisomerase II/histidine kinase"/>
    <property type="match status" value="1"/>
</dbReference>
<dbReference type="InterPro" id="IPR003661">
    <property type="entry name" value="HisK_dim/P_dom"/>
</dbReference>
<comment type="caution">
    <text evidence="10">The sequence shown here is derived from an EMBL/GenBank/DDBJ whole genome shotgun (WGS) entry which is preliminary data.</text>
</comment>
<comment type="catalytic activity">
    <reaction evidence="1">
        <text>ATP + protein L-histidine = ADP + protein N-phospho-L-histidine.</text>
        <dbReference type="EC" id="2.7.13.3"/>
    </reaction>
</comment>
<reference evidence="10 11" key="1">
    <citation type="submission" date="2018-08" db="EMBL/GenBank/DDBJ databases">
        <title>Genome Sequence of Clavibacter michiganensis Subspecies type strains, and the Atypical Peach-Colored Strains Isolated from Tomato.</title>
        <authorList>
            <person name="Osdaghi E."/>
            <person name="Portier P."/>
            <person name="Briand M."/>
            <person name="Jacques M.-A."/>
        </authorList>
    </citation>
    <scope>NUCLEOTIDE SEQUENCE [LARGE SCALE GENOMIC DNA]</scope>
    <source>
        <strain evidence="10 11">CFBP 6488</strain>
    </source>
</reference>
<dbReference type="GO" id="GO:0000155">
    <property type="term" value="F:phosphorelay sensor kinase activity"/>
    <property type="evidence" value="ECO:0007669"/>
    <property type="project" value="InterPro"/>
</dbReference>
<keyword evidence="7" id="KW-0175">Coiled coil</keyword>
<dbReference type="GO" id="GO:0005886">
    <property type="term" value="C:plasma membrane"/>
    <property type="evidence" value="ECO:0007669"/>
    <property type="project" value="UniProtKB-SubCell"/>
</dbReference>
<keyword evidence="4" id="KW-0808">Transferase</keyword>
<dbReference type="InterPro" id="IPR005467">
    <property type="entry name" value="His_kinase_dom"/>
</dbReference>
<dbReference type="InterPro" id="IPR036890">
    <property type="entry name" value="HATPase_C_sf"/>
</dbReference>
<dbReference type="SMART" id="SM00387">
    <property type="entry name" value="HATPase_c"/>
    <property type="match status" value="1"/>
</dbReference>
<dbReference type="AlphaFoldDB" id="A0A399PLM7"/>
<dbReference type="PROSITE" id="PS50109">
    <property type="entry name" value="HIS_KIN"/>
    <property type="match status" value="1"/>
</dbReference>
<feature type="non-terminal residue" evidence="10">
    <location>
        <position position="1"/>
    </location>
</feature>
<evidence type="ECO:0000256" key="5">
    <source>
        <dbReference type="ARBA" id="ARBA00022777"/>
    </source>
</evidence>